<organism evidence="3 4">
    <name type="scientific">Nocardioides pini</name>
    <dbReference type="NCBI Taxonomy" id="2975053"/>
    <lineage>
        <taxon>Bacteria</taxon>
        <taxon>Bacillati</taxon>
        <taxon>Actinomycetota</taxon>
        <taxon>Actinomycetes</taxon>
        <taxon>Propionibacteriales</taxon>
        <taxon>Nocardioidaceae</taxon>
        <taxon>Nocardioides</taxon>
    </lineage>
</organism>
<accession>A0ABT4CAW7</accession>
<evidence type="ECO:0000313" key="3">
    <source>
        <dbReference type="EMBL" id="MCY4725244.1"/>
    </source>
</evidence>
<gene>
    <name evidence="3" type="ORF">NYO98_03060</name>
</gene>
<dbReference type="Proteomes" id="UP001074726">
    <property type="component" value="Unassembled WGS sequence"/>
</dbReference>
<keyword evidence="2" id="KW-0732">Signal</keyword>
<sequence length="89" mass="9078">MNQIKNVVVAVAAAAALSLVAGCGDVEPPAQDIGGTNDRPSDSPAPEGPVRTNLHRLDFGDGEAAPPSESEPARDANLSRLDFNDNGLG</sequence>
<comment type="caution">
    <text evidence="3">The sequence shown here is derived from an EMBL/GenBank/DDBJ whole genome shotgun (WGS) entry which is preliminary data.</text>
</comment>
<evidence type="ECO:0008006" key="5">
    <source>
        <dbReference type="Google" id="ProtNLM"/>
    </source>
</evidence>
<dbReference type="EMBL" id="JAPPUX010000001">
    <property type="protein sequence ID" value="MCY4725244.1"/>
    <property type="molecule type" value="Genomic_DNA"/>
</dbReference>
<evidence type="ECO:0000256" key="1">
    <source>
        <dbReference type="SAM" id="MobiDB-lite"/>
    </source>
</evidence>
<evidence type="ECO:0000256" key="2">
    <source>
        <dbReference type="SAM" id="SignalP"/>
    </source>
</evidence>
<name>A0ABT4CAW7_9ACTN</name>
<dbReference type="RefSeq" id="WP_268110049.1">
    <property type="nucleotide sequence ID" value="NZ_JAPPUX010000001.1"/>
</dbReference>
<feature type="signal peptide" evidence="2">
    <location>
        <begin position="1"/>
        <end position="21"/>
    </location>
</feature>
<evidence type="ECO:0000313" key="4">
    <source>
        <dbReference type="Proteomes" id="UP001074726"/>
    </source>
</evidence>
<dbReference type="PROSITE" id="PS51257">
    <property type="entry name" value="PROKAR_LIPOPROTEIN"/>
    <property type="match status" value="1"/>
</dbReference>
<feature type="chain" id="PRO_5047019386" description="Lipoprotein" evidence="2">
    <location>
        <begin position="22"/>
        <end position="89"/>
    </location>
</feature>
<protein>
    <recommendedName>
        <fullName evidence="5">Lipoprotein</fullName>
    </recommendedName>
</protein>
<proteinExistence type="predicted"/>
<keyword evidence="4" id="KW-1185">Reference proteome</keyword>
<feature type="region of interest" description="Disordered" evidence="1">
    <location>
        <begin position="24"/>
        <end position="89"/>
    </location>
</feature>
<reference evidence="3" key="1">
    <citation type="submission" date="2022-08" db="EMBL/GenBank/DDBJ databases">
        <title>Genome sequencing of Nocardioides sp. STR2.</title>
        <authorList>
            <person name="So Y."/>
        </authorList>
    </citation>
    <scope>NUCLEOTIDE SEQUENCE</scope>
    <source>
        <strain evidence="3">STR2</strain>
    </source>
</reference>